<dbReference type="PRINTS" id="PR00502">
    <property type="entry name" value="NUDIXFAMILY"/>
</dbReference>
<dbReference type="GO" id="GO:0006167">
    <property type="term" value="P:AMP biosynthetic process"/>
    <property type="evidence" value="ECO:0007669"/>
    <property type="project" value="TreeGrafter"/>
</dbReference>
<dbReference type="PROSITE" id="PS51462">
    <property type="entry name" value="NUDIX"/>
    <property type="match status" value="1"/>
</dbReference>
<dbReference type="GO" id="GO:0004081">
    <property type="term" value="F:bis(5'-nucleosyl)-tetraphosphatase (asymmetrical) activity"/>
    <property type="evidence" value="ECO:0007669"/>
    <property type="project" value="TreeGrafter"/>
</dbReference>
<dbReference type="InterPro" id="IPR051325">
    <property type="entry name" value="Nudix_hydrolase_domain"/>
</dbReference>
<proteinExistence type="predicted"/>
<evidence type="ECO:0000256" key="1">
    <source>
        <dbReference type="ARBA" id="ARBA00022801"/>
    </source>
</evidence>
<feature type="non-terminal residue" evidence="3">
    <location>
        <position position="93"/>
    </location>
</feature>
<dbReference type="EMBL" id="UINC01041821">
    <property type="protein sequence ID" value="SVB43619.1"/>
    <property type="molecule type" value="Genomic_DNA"/>
</dbReference>
<dbReference type="CDD" id="cd03673">
    <property type="entry name" value="NUDIX_Ap6A_hydrolase"/>
    <property type="match status" value="1"/>
</dbReference>
<dbReference type="InterPro" id="IPR020084">
    <property type="entry name" value="NUDIX_hydrolase_CS"/>
</dbReference>
<dbReference type="GO" id="GO:0006754">
    <property type="term" value="P:ATP biosynthetic process"/>
    <property type="evidence" value="ECO:0007669"/>
    <property type="project" value="TreeGrafter"/>
</dbReference>
<gene>
    <name evidence="3" type="ORF">METZ01_LOCUS196473</name>
</gene>
<accession>A0A382DZM5</accession>
<reference evidence="3" key="1">
    <citation type="submission" date="2018-05" db="EMBL/GenBank/DDBJ databases">
        <authorList>
            <person name="Lanie J.A."/>
            <person name="Ng W.-L."/>
            <person name="Kazmierczak K.M."/>
            <person name="Andrzejewski T.M."/>
            <person name="Davidsen T.M."/>
            <person name="Wayne K.J."/>
            <person name="Tettelin H."/>
            <person name="Glass J.I."/>
            <person name="Rusch D."/>
            <person name="Podicherti R."/>
            <person name="Tsui H.-C.T."/>
            <person name="Winkler M.E."/>
        </authorList>
    </citation>
    <scope>NUCLEOTIDE SEQUENCE</scope>
</reference>
<sequence length="93" mass="10681">MEKKDVDVQAGGGLVYRKRKGGVEVLVVHRPSYDDWSFPKGKQNPGEKLKETALREVEEETGYRCRLKGRVGQVRYPVGRNQVKEVSYWAMKV</sequence>
<dbReference type="PANTHER" id="PTHR21340">
    <property type="entry name" value="DIADENOSINE 5,5-P1,P4-TETRAPHOSPHATE PYROPHOSPHOHYDROLASE MUTT"/>
    <property type="match status" value="1"/>
</dbReference>
<dbReference type="InterPro" id="IPR000086">
    <property type="entry name" value="NUDIX_hydrolase_dom"/>
</dbReference>
<feature type="domain" description="Nudix hydrolase" evidence="2">
    <location>
        <begin position="6"/>
        <end position="93"/>
    </location>
</feature>
<protein>
    <recommendedName>
        <fullName evidence="2">Nudix hydrolase domain-containing protein</fullName>
    </recommendedName>
</protein>
<dbReference type="InterPro" id="IPR015797">
    <property type="entry name" value="NUDIX_hydrolase-like_dom_sf"/>
</dbReference>
<organism evidence="3">
    <name type="scientific">marine metagenome</name>
    <dbReference type="NCBI Taxonomy" id="408172"/>
    <lineage>
        <taxon>unclassified sequences</taxon>
        <taxon>metagenomes</taxon>
        <taxon>ecological metagenomes</taxon>
    </lineage>
</organism>
<dbReference type="SUPFAM" id="SSF55811">
    <property type="entry name" value="Nudix"/>
    <property type="match status" value="1"/>
</dbReference>
<dbReference type="Pfam" id="PF00293">
    <property type="entry name" value="NUDIX"/>
    <property type="match status" value="1"/>
</dbReference>
<dbReference type="AlphaFoldDB" id="A0A382DZM5"/>
<dbReference type="PROSITE" id="PS00893">
    <property type="entry name" value="NUDIX_BOX"/>
    <property type="match status" value="1"/>
</dbReference>
<keyword evidence="1" id="KW-0378">Hydrolase</keyword>
<dbReference type="InterPro" id="IPR020476">
    <property type="entry name" value="Nudix_hydrolase"/>
</dbReference>
<evidence type="ECO:0000259" key="2">
    <source>
        <dbReference type="PROSITE" id="PS51462"/>
    </source>
</evidence>
<evidence type="ECO:0000313" key="3">
    <source>
        <dbReference type="EMBL" id="SVB43619.1"/>
    </source>
</evidence>
<name>A0A382DZM5_9ZZZZ</name>
<dbReference type="Gene3D" id="3.90.79.10">
    <property type="entry name" value="Nucleoside Triphosphate Pyrophosphohydrolase"/>
    <property type="match status" value="1"/>
</dbReference>
<dbReference type="PANTHER" id="PTHR21340:SF0">
    <property type="entry name" value="BIS(5'-NUCLEOSYL)-TETRAPHOSPHATASE [ASYMMETRICAL]"/>
    <property type="match status" value="1"/>
</dbReference>